<dbReference type="Gramene" id="Pp3c19_9639V3.1">
    <property type="protein sequence ID" value="PAC:32939147.CDS.1"/>
    <property type="gene ID" value="Pp3c19_9639"/>
</dbReference>
<evidence type="ECO:0000313" key="2">
    <source>
        <dbReference type="EMBL" id="PNR34114.1"/>
    </source>
</evidence>
<dbReference type="EnsemblPlants" id="Pp3c19_9639V3.1">
    <property type="protein sequence ID" value="PAC:32939147.CDS.1"/>
    <property type="gene ID" value="Pp3c19_9639"/>
</dbReference>
<feature type="signal peptide" evidence="1">
    <location>
        <begin position="1"/>
        <end position="20"/>
    </location>
</feature>
<dbReference type="PaxDb" id="3218-PP1S174_121V6.1"/>
<accession>A0A2K1IXV9</accession>
<gene>
    <name evidence="2" type="ORF">PHYPA_023931</name>
</gene>
<dbReference type="InParanoid" id="A0A2K1IXV9"/>
<organism evidence="2">
    <name type="scientific">Physcomitrium patens</name>
    <name type="common">Spreading-leaved earth moss</name>
    <name type="synonym">Physcomitrella patens</name>
    <dbReference type="NCBI Taxonomy" id="3218"/>
    <lineage>
        <taxon>Eukaryota</taxon>
        <taxon>Viridiplantae</taxon>
        <taxon>Streptophyta</taxon>
        <taxon>Embryophyta</taxon>
        <taxon>Bryophyta</taxon>
        <taxon>Bryophytina</taxon>
        <taxon>Bryopsida</taxon>
        <taxon>Funariidae</taxon>
        <taxon>Funariales</taxon>
        <taxon>Funariaceae</taxon>
        <taxon>Physcomitrium</taxon>
    </lineage>
</organism>
<evidence type="ECO:0000256" key="1">
    <source>
        <dbReference type="SAM" id="SignalP"/>
    </source>
</evidence>
<evidence type="ECO:0000313" key="3">
    <source>
        <dbReference type="EnsemblPlants" id="PAC:32939147.CDS.1"/>
    </source>
</evidence>
<dbReference type="EMBL" id="ABEU02000019">
    <property type="protein sequence ID" value="PNR34114.1"/>
    <property type="molecule type" value="Genomic_DNA"/>
</dbReference>
<protein>
    <recommendedName>
        <fullName evidence="5">Secreted protein</fullName>
    </recommendedName>
</protein>
<feature type="chain" id="PRO_5036042793" description="Secreted protein" evidence="1">
    <location>
        <begin position="21"/>
        <end position="74"/>
    </location>
</feature>
<evidence type="ECO:0008006" key="5">
    <source>
        <dbReference type="Google" id="ProtNLM"/>
    </source>
</evidence>
<keyword evidence="4" id="KW-1185">Reference proteome</keyword>
<reference evidence="2 4" key="2">
    <citation type="journal article" date="2018" name="Plant J.">
        <title>The Physcomitrella patens chromosome-scale assembly reveals moss genome structure and evolution.</title>
        <authorList>
            <person name="Lang D."/>
            <person name="Ullrich K.K."/>
            <person name="Murat F."/>
            <person name="Fuchs J."/>
            <person name="Jenkins J."/>
            <person name="Haas F.B."/>
            <person name="Piednoel M."/>
            <person name="Gundlach H."/>
            <person name="Van Bel M."/>
            <person name="Meyberg R."/>
            <person name="Vives C."/>
            <person name="Morata J."/>
            <person name="Symeonidi A."/>
            <person name="Hiss M."/>
            <person name="Muchero W."/>
            <person name="Kamisugi Y."/>
            <person name="Saleh O."/>
            <person name="Blanc G."/>
            <person name="Decker E.L."/>
            <person name="van Gessel N."/>
            <person name="Grimwood J."/>
            <person name="Hayes R.D."/>
            <person name="Graham S.W."/>
            <person name="Gunter L.E."/>
            <person name="McDaniel S.F."/>
            <person name="Hoernstein S.N.W."/>
            <person name="Larsson A."/>
            <person name="Li F.W."/>
            <person name="Perroud P.F."/>
            <person name="Phillips J."/>
            <person name="Ranjan P."/>
            <person name="Rokshar D.S."/>
            <person name="Rothfels C.J."/>
            <person name="Schneider L."/>
            <person name="Shu S."/>
            <person name="Stevenson D.W."/>
            <person name="Thummler F."/>
            <person name="Tillich M."/>
            <person name="Villarreal Aguilar J.C."/>
            <person name="Widiez T."/>
            <person name="Wong G.K."/>
            <person name="Wymore A."/>
            <person name="Zhang Y."/>
            <person name="Zimmer A.D."/>
            <person name="Quatrano R.S."/>
            <person name="Mayer K.F.X."/>
            <person name="Goodstein D."/>
            <person name="Casacuberta J.M."/>
            <person name="Vandepoele K."/>
            <person name="Reski R."/>
            <person name="Cuming A.C."/>
            <person name="Tuskan G.A."/>
            <person name="Maumus F."/>
            <person name="Salse J."/>
            <person name="Schmutz J."/>
            <person name="Rensing S.A."/>
        </authorList>
    </citation>
    <scope>NUCLEOTIDE SEQUENCE [LARGE SCALE GENOMIC DNA]</scope>
    <source>
        <strain evidence="3 4">cv. Gransden 2004</strain>
    </source>
</reference>
<dbReference type="Proteomes" id="UP000006727">
    <property type="component" value="Chromosome 19"/>
</dbReference>
<name>A0A2K1IXV9_PHYPA</name>
<proteinExistence type="predicted"/>
<sequence>MVTATTLAVVLAAPVRRILAIVAKRERERKKEMRSGDEGAATMCGRDIATVLIIPTLTNAPTCKCVEALQQREL</sequence>
<reference evidence="2 4" key="1">
    <citation type="journal article" date="2008" name="Science">
        <title>The Physcomitrella genome reveals evolutionary insights into the conquest of land by plants.</title>
        <authorList>
            <person name="Rensing S."/>
            <person name="Lang D."/>
            <person name="Zimmer A."/>
            <person name="Terry A."/>
            <person name="Salamov A."/>
            <person name="Shapiro H."/>
            <person name="Nishiyama T."/>
            <person name="Perroud P.-F."/>
            <person name="Lindquist E."/>
            <person name="Kamisugi Y."/>
            <person name="Tanahashi T."/>
            <person name="Sakakibara K."/>
            <person name="Fujita T."/>
            <person name="Oishi K."/>
            <person name="Shin-I T."/>
            <person name="Kuroki Y."/>
            <person name="Toyoda A."/>
            <person name="Suzuki Y."/>
            <person name="Hashimoto A."/>
            <person name="Yamaguchi K."/>
            <person name="Sugano A."/>
            <person name="Kohara Y."/>
            <person name="Fujiyama A."/>
            <person name="Anterola A."/>
            <person name="Aoki S."/>
            <person name="Ashton N."/>
            <person name="Barbazuk W.B."/>
            <person name="Barker E."/>
            <person name="Bennetzen J."/>
            <person name="Bezanilla M."/>
            <person name="Blankenship R."/>
            <person name="Cho S.H."/>
            <person name="Dutcher S."/>
            <person name="Estelle M."/>
            <person name="Fawcett J.A."/>
            <person name="Gundlach H."/>
            <person name="Hanada K."/>
            <person name="Heyl A."/>
            <person name="Hicks K.A."/>
            <person name="Hugh J."/>
            <person name="Lohr M."/>
            <person name="Mayer K."/>
            <person name="Melkozernov A."/>
            <person name="Murata T."/>
            <person name="Nelson D."/>
            <person name="Pils B."/>
            <person name="Prigge M."/>
            <person name="Reiss B."/>
            <person name="Renner T."/>
            <person name="Rombauts S."/>
            <person name="Rushton P."/>
            <person name="Sanderfoot A."/>
            <person name="Schween G."/>
            <person name="Shiu S.-H."/>
            <person name="Stueber K."/>
            <person name="Theodoulou F.L."/>
            <person name="Tu H."/>
            <person name="Van de Peer Y."/>
            <person name="Verrier P.J."/>
            <person name="Waters E."/>
            <person name="Wood A."/>
            <person name="Yang L."/>
            <person name="Cove D."/>
            <person name="Cuming A."/>
            <person name="Hasebe M."/>
            <person name="Lucas S."/>
            <person name="Mishler D.B."/>
            <person name="Reski R."/>
            <person name="Grigoriev I."/>
            <person name="Quatrano R.S."/>
            <person name="Boore J.L."/>
        </authorList>
    </citation>
    <scope>NUCLEOTIDE SEQUENCE [LARGE SCALE GENOMIC DNA]</scope>
    <source>
        <strain evidence="3 4">cv. Gransden 2004</strain>
    </source>
</reference>
<reference evidence="3" key="3">
    <citation type="submission" date="2020-12" db="UniProtKB">
        <authorList>
            <consortium name="EnsemblPlants"/>
        </authorList>
    </citation>
    <scope>IDENTIFICATION</scope>
</reference>
<dbReference type="AlphaFoldDB" id="A0A2K1IXV9"/>
<keyword evidence="1" id="KW-0732">Signal</keyword>
<evidence type="ECO:0000313" key="4">
    <source>
        <dbReference type="Proteomes" id="UP000006727"/>
    </source>
</evidence>